<organism evidence="1 2">
    <name type="scientific">Inconstantimicrobium mannanitabidum</name>
    <dbReference type="NCBI Taxonomy" id="1604901"/>
    <lineage>
        <taxon>Bacteria</taxon>
        <taxon>Bacillati</taxon>
        <taxon>Bacillota</taxon>
        <taxon>Clostridia</taxon>
        <taxon>Eubacteriales</taxon>
        <taxon>Clostridiaceae</taxon>
        <taxon>Inconstantimicrobium</taxon>
    </lineage>
</organism>
<comment type="caution">
    <text evidence="1">The sequence shown here is derived from an EMBL/GenBank/DDBJ whole genome shotgun (WGS) entry which is preliminary data.</text>
</comment>
<dbReference type="Proteomes" id="UP001058074">
    <property type="component" value="Unassembled WGS sequence"/>
</dbReference>
<protein>
    <submittedName>
        <fullName evidence="1">Uncharacterized protein</fullName>
    </submittedName>
</protein>
<proteinExistence type="predicted"/>
<reference evidence="1" key="1">
    <citation type="journal article" date="2025" name="Int. J. Syst. Evol. Microbiol.">
        <title>Inconstantimicrobium mannanitabidum sp. nov., a novel member of the family Clostridiaceae isolated from anoxic soil under the treatment of reductive soil disinfestation.</title>
        <authorList>
            <person name="Ueki A."/>
            <person name="Tonouchi A."/>
            <person name="Honma S."/>
            <person name="Kaku N."/>
            <person name="Ueki K."/>
        </authorList>
    </citation>
    <scope>NUCLEOTIDE SEQUENCE</scope>
    <source>
        <strain evidence="1">TW13</strain>
    </source>
</reference>
<evidence type="ECO:0000313" key="1">
    <source>
        <dbReference type="EMBL" id="GKX67145.1"/>
    </source>
</evidence>
<gene>
    <name evidence="1" type="ORF">rsdtw13_24030</name>
</gene>
<accession>A0ACB5RDH1</accession>
<dbReference type="EMBL" id="BROD01000001">
    <property type="protein sequence ID" value="GKX67145.1"/>
    <property type="molecule type" value="Genomic_DNA"/>
</dbReference>
<keyword evidence="2" id="KW-1185">Reference proteome</keyword>
<sequence length="182" mass="21645">MPKILINPRELILQEAVELLKEKGYKNFSIRELASRCNIATGTVYNYFTNKRNIISVIFKERWGKLLSEVRQIKSQDISFEEKIRLIYLELEEYLTFHKEIFLELYGEENCNKSHSREQLLGDLYTIVDDIIDFHRENKEIMMPLETRTLTVFIISNMILIIVGKDYFTFDDLLIVLKNKLN</sequence>
<name>A0ACB5RDH1_9CLOT</name>
<evidence type="ECO:0000313" key="2">
    <source>
        <dbReference type="Proteomes" id="UP001058074"/>
    </source>
</evidence>